<organism evidence="2 3">
    <name type="scientific">Paratrimastix pyriformis</name>
    <dbReference type="NCBI Taxonomy" id="342808"/>
    <lineage>
        <taxon>Eukaryota</taxon>
        <taxon>Metamonada</taxon>
        <taxon>Preaxostyla</taxon>
        <taxon>Paratrimastigidae</taxon>
        <taxon>Paratrimastix</taxon>
    </lineage>
</organism>
<feature type="region of interest" description="Disordered" evidence="1">
    <location>
        <begin position="69"/>
        <end position="88"/>
    </location>
</feature>
<evidence type="ECO:0000256" key="1">
    <source>
        <dbReference type="SAM" id="MobiDB-lite"/>
    </source>
</evidence>
<protein>
    <submittedName>
        <fullName evidence="2">Uncharacterized protein</fullName>
    </submittedName>
</protein>
<evidence type="ECO:0000313" key="2">
    <source>
        <dbReference type="EMBL" id="KAJ4456420.1"/>
    </source>
</evidence>
<name>A0ABQ8UHY5_9EUKA</name>
<gene>
    <name evidence="2" type="ORF">PAPYR_8390</name>
</gene>
<feature type="compositionally biased region" description="Polar residues" evidence="1">
    <location>
        <begin position="73"/>
        <end position="88"/>
    </location>
</feature>
<evidence type="ECO:0000313" key="3">
    <source>
        <dbReference type="Proteomes" id="UP001141327"/>
    </source>
</evidence>
<reference evidence="2" key="1">
    <citation type="journal article" date="2022" name="bioRxiv">
        <title>Genomics of Preaxostyla Flagellates Illuminates Evolutionary Transitions and the Path Towards Mitochondrial Loss.</title>
        <authorList>
            <person name="Novak L.V.F."/>
            <person name="Treitli S.C."/>
            <person name="Pyrih J."/>
            <person name="Halakuc P."/>
            <person name="Pipaliya S.V."/>
            <person name="Vacek V."/>
            <person name="Brzon O."/>
            <person name="Soukal P."/>
            <person name="Eme L."/>
            <person name="Dacks J.B."/>
            <person name="Karnkowska A."/>
            <person name="Elias M."/>
            <person name="Hampl V."/>
        </authorList>
    </citation>
    <scope>NUCLEOTIDE SEQUENCE</scope>
    <source>
        <strain evidence="2">RCP-MX</strain>
    </source>
</reference>
<keyword evidence="3" id="KW-1185">Reference proteome</keyword>
<proteinExistence type="predicted"/>
<accession>A0ABQ8UHY5</accession>
<dbReference type="EMBL" id="JAPMOS010000071">
    <property type="protein sequence ID" value="KAJ4456420.1"/>
    <property type="molecule type" value="Genomic_DNA"/>
</dbReference>
<sequence>MWPDDPPSMLPIMSIFTKEVLPPNSTKKELLLSNSTEEVLLPPKSTKEVLPPNSTKEVLLPPKSTEVHLDRFPTTSNLNNGGRTRGAPSQQTFFEEILQIRRNGLNFRGKRPVTFIQASQSRVNAASDGDNFVPETHAQNVGPAPENDRALDRMIVECCLLHTRMPDSDAARGRAKLQAAILCHSLQTDGQGVPREVLDAARRFYSTMQAWPGDGHFHMQPPEEPFTSRIPPDLLPPDLQMGPYVFRILTPGGPIAIAHS</sequence>
<comment type="caution">
    <text evidence="2">The sequence shown here is derived from an EMBL/GenBank/DDBJ whole genome shotgun (WGS) entry which is preliminary data.</text>
</comment>
<dbReference type="Proteomes" id="UP001141327">
    <property type="component" value="Unassembled WGS sequence"/>
</dbReference>